<evidence type="ECO:0000313" key="4">
    <source>
        <dbReference type="Proteomes" id="UP000308267"/>
    </source>
</evidence>
<name>A0A4S2LKD8_OPIFE</name>
<accession>A0A4S2LKD8</accession>
<feature type="signal peptide" evidence="2">
    <location>
        <begin position="1"/>
        <end position="18"/>
    </location>
</feature>
<feature type="region of interest" description="Disordered" evidence="1">
    <location>
        <begin position="26"/>
        <end position="48"/>
    </location>
</feature>
<organism evidence="3 4">
    <name type="scientific">Opisthorchis felineus</name>
    <dbReference type="NCBI Taxonomy" id="147828"/>
    <lineage>
        <taxon>Eukaryota</taxon>
        <taxon>Metazoa</taxon>
        <taxon>Spiralia</taxon>
        <taxon>Lophotrochozoa</taxon>
        <taxon>Platyhelminthes</taxon>
        <taxon>Trematoda</taxon>
        <taxon>Digenea</taxon>
        <taxon>Opisthorchiida</taxon>
        <taxon>Opisthorchiata</taxon>
        <taxon>Opisthorchiidae</taxon>
        <taxon>Opisthorchis</taxon>
    </lineage>
</organism>
<comment type="caution">
    <text evidence="3">The sequence shown here is derived from an EMBL/GenBank/DDBJ whole genome shotgun (WGS) entry which is preliminary data.</text>
</comment>
<gene>
    <name evidence="3" type="ORF">CRM22_007973</name>
</gene>
<sequence>MNTGGFFGVAMCIGLAMAAHPADSLPVSDTVNGQDPAEEEPSNDEPRQFAQKTQIVLGGSVMWEGAKVMWSPELDNSASETHQRLSESICTNLKKQLLEKMDHPKDPASCQIMFVNEEDSNVIIEINFEERVQIEFEELFKIFTPNVISNDAYFEEITHHQLGLHTFVPQELEYLLADTAEGHQEQSKK</sequence>
<evidence type="ECO:0000313" key="3">
    <source>
        <dbReference type="EMBL" id="TGZ61459.1"/>
    </source>
</evidence>
<keyword evidence="2" id="KW-0732">Signal</keyword>
<feature type="chain" id="PRO_5021021189" description="SEA domain-containing protein" evidence="2">
    <location>
        <begin position="19"/>
        <end position="189"/>
    </location>
</feature>
<dbReference type="EMBL" id="SJOL01007957">
    <property type="protein sequence ID" value="TGZ61459.1"/>
    <property type="molecule type" value="Genomic_DNA"/>
</dbReference>
<evidence type="ECO:0008006" key="5">
    <source>
        <dbReference type="Google" id="ProtNLM"/>
    </source>
</evidence>
<proteinExistence type="predicted"/>
<protein>
    <recommendedName>
        <fullName evidence="5">SEA domain-containing protein</fullName>
    </recommendedName>
</protein>
<evidence type="ECO:0000256" key="2">
    <source>
        <dbReference type="SAM" id="SignalP"/>
    </source>
</evidence>
<reference evidence="3 4" key="1">
    <citation type="journal article" date="2019" name="BMC Genomics">
        <title>New insights from Opisthorchis felineus genome: update on genomics of the epidemiologically important liver flukes.</title>
        <authorList>
            <person name="Ershov N.I."/>
            <person name="Mordvinov V.A."/>
            <person name="Prokhortchouk E.B."/>
            <person name="Pakharukova M.Y."/>
            <person name="Gunbin K.V."/>
            <person name="Ustyantsev K."/>
            <person name="Genaev M.A."/>
            <person name="Blinov A.G."/>
            <person name="Mazur A."/>
            <person name="Boulygina E."/>
            <person name="Tsygankova S."/>
            <person name="Khrameeva E."/>
            <person name="Chekanov N."/>
            <person name="Fan G."/>
            <person name="Xiao A."/>
            <person name="Zhang H."/>
            <person name="Xu X."/>
            <person name="Yang H."/>
            <person name="Solovyev V."/>
            <person name="Lee S.M."/>
            <person name="Liu X."/>
            <person name="Afonnikov D.A."/>
            <person name="Skryabin K.G."/>
        </authorList>
    </citation>
    <scope>NUCLEOTIDE SEQUENCE [LARGE SCALE GENOMIC DNA]</scope>
    <source>
        <strain evidence="3">AK-0245</strain>
        <tissue evidence="3">Whole organism</tissue>
    </source>
</reference>
<dbReference type="AlphaFoldDB" id="A0A4S2LKD8"/>
<evidence type="ECO:0000256" key="1">
    <source>
        <dbReference type="SAM" id="MobiDB-lite"/>
    </source>
</evidence>
<dbReference type="OrthoDB" id="10572338at2759"/>
<keyword evidence="4" id="KW-1185">Reference proteome</keyword>
<dbReference type="Proteomes" id="UP000308267">
    <property type="component" value="Unassembled WGS sequence"/>
</dbReference>